<proteinExistence type="predicted"/>
<keyword evidence="4" id="KW-1185">Reference proteome</keyword>
<evidence type="ECO:0000313" key="3">
    <source>
        <dbReference type="EMBL" id="MFC6884125.1"/>
    </source>
</evidence>
<protein>
    <submittedName>
        <fullName evidence="3">DUF4352 domain-containing protein</fullName>
    </submittedName>
</protein>
<gene>
    <name evidence="3" type="ORF">ACFQKB_30495</name>
</gene>
<feature type="chain" id="PRO_5046478905" evidence="2">
    <location>
        <begin position="21"/>
        <end position="157"/>
    </location>
</feature>
<dbReference type="RefSeq" id="WP_160822057.1">
    <property type="nucleotide sequence ID" value="NZ_JBHSXE010000001.1"/>
</dbReference>
<comment type="caution">
    <text evidence="3">The sequence shown here is derived from an EMBL/GenBank/DDBJ whole genome shotgun (WGS) entry which is preliminary data.</text>
</comment>
<organism evidence="3 4">
    <name type="scientific">Actinomadura yumaensis</name>
    <dbReference type="NCBI Taxonomy" id="111807"/>
    <lineage>
        <taxon>Bacteria</taxon>
        <taxon>Bacillati</taxon>
        <taxon>Actinomycetota</taxon>
        <taxon>Actinomycetes</taxon>
        <taxon>Streptosporangiales</taxon>
        <taxon>Thermomonosporaceae</taxon>
        <taxon>Actinomadura</taxon>
    </lineage>
</organism>
<keyword evidence="1 2" id="KW-0732">Signal</keyword>
<dbReference type="EMBL" id="JBHSXS010000024">
    <property type="protein sequence ID" value="MFC6884125.1"/>
    <property type="molecule type" value="Genomic_DNA"/>
</dbReference>
<evidence type="ECO:0000256" key="2">
    <source>
        <dbReference type="SAM" id="SignalP"/>
    </source>
</evidence>
<accession>A0ABW2CS31</accession>
<feature type="signal peptide" evidence="2">
    <location>
        <begin position="1"/>
        <end position="20"/>
    </location>
</feature>
<dbReference type="InterPro" id="IPR029050">
    <property type="entry name" value="Immunoprotect_excell_Ig-like"/>
</dbReference>
<evidence type="ECO:0000256" key="1">
    <source>
        <dbReference type="ARBA" id="ARBA00022729"/>
    </source>
</evidence>
<reference evidence="4" key="1">
    <citation type="journal article" date="2019" name="Int. J. Syst. Evol. Microbiol.">
        <title>The Global Catalogue of Microorganisms (GCM) 10K type strain sequencing project: providing services to taxonomists for standard genome sequencing and annotation.</title>
        <authorList>
            <consortium name="The Broad Institute Genomics Platform"/>
            <consortium name="The Broad Institute Genome Sequencing Center for Infectious Disease"/>
            <person name="Wu L."/>
            <person name="Ma J."/>
        </authorList>
    </citation>
    <scope>NUCLEOTIDE SEQUENCE [LARGE SCALE GENOMIC DNA]</scope>
    <source>
        <strain evidence="4">JCM 3369</strain>
    </source>
</reference>
<sequence>MRIRLFAALLGVLATLGLTACDPATEPTPVQGAESKGAKAAGGKAKAVPIKLAARRARPAKSVLSTGMKLSCVKATVTNQSKKNVEVNLLYFSLTDTTGTKHDVTDAMAEYENAIDTTTLAPKEKATGLVCAKGTFVPKIVAMTNPLFSEAARAKVA</sequence>
<dbReference type="Proteomes" id="UP001596380">
    <property type="component" value="Unassembled WGS sequence"/>
</dbReference>
<name>A0ABW2CS31_9ACTN</name>
<dbReference type="PROSITE" id="PS51257">
    <property type="entry name" value="PROKAR_LIPOPROTEIN"/>
    <property type="match status" value="1"/>
</dbReference>
<dbReference type="Gene3D" id="2.60.40.1240">
    <property type="match status" value="1"/>
</dbReference>
<evidence type="ECO:0000313" key="4">
    <source>
        <dbReference type="Proteomes" id="UP001596380"/>
    </source>
</evidence>